<dbReference type="InterPro" id="IPR002110">
    <property type="entry name" value="Ankyrin_rpt"/>
</dbReference>
<dbReference type="InterPro" id="IPR036770">
    <property type="entry name" value="Ankyrin_rpt-contain_sf"/>
</dbReference>
<evidence type="ECO:0000256" key="2">
    <source>
        <dbReference type="SAM" id="MobiDB-lite"/>
    </source>
</evidence>
<feature type="signal peptide" evidence="3">
    <location>
        <begin position="1"/>
        <end position="19"/>
    </location>
</feature>
<dbReference type="SUPFAM" id="SSF48403">
    <property type="entry name" value="Ankyrin repeat"/>
    <property type="match status" value="1"/>
</dbReference>
<evidence type="ECO:0000256" key="1">
    <source>
        <dbReference type="PROSITE-ProRule" id="PRU00023"/>
    </source>
</evidence>
<dbReference type="PANTHER" id="PTHR24118">
    <property type="entry name" value="POTE ANKYRIN DOMAIN"/>
    <property type="match status" value="1"/>
</dbReference>
<feature type="region of interest" description="Disordered" evidence="2">
    <location>
        <begin position="260"/>
        <end position="320"/>
    </location>
</feature>
<dbReference type="Gene3D" id="1.25.40.20">
    <property type="entry name" value="Ankyrin repeat-containing domain"/>
    <property type="match status" value="1"/>
</dbReference>
<dbReference type="AlphaFoldDB" id="A0A3P3YHK3"/>
<accession>A0A3P3YHK3</accession>
<feature type="chain" id="PRO_5018030172" evidence="3">
    <location>
        <begin position="20"/>
        <end position="419"/>
    </location>
</feature>
<geneLocation type="mitochondrion" evidence="4"/>
<dbReference type="PANTHER" id="PTHR24118:SF99">
    <property type="entry name" value="POTE ANKYRIN DOMAIN FAMILY MEMBER 3C-RELATED"/>
    <property type="match status" value="1"/>
</dbReference>
<gene>
    <name evidence="4" type="ORF">PLBR_LOCUS6882</name>
</gene>
<keyword evidence="1" id="KW-0040">ANK repeat</keyword>
<dbReference type="SMART" id="SM00248">
    <property type="entry name" value="ANK"/>
    <property type="match status" value="5"/>
</dbReference>
<evidence type="ECO:0000313" key="4">
    <source>
        <dbReference type="EMBL" id="SPQ99667.1"/>
    </source>
</evidence>
<keyword evidence="4" id="KW-0496">Mitochondrion</keyword>
<reference evidence="4 5" key="1">
    <citation type="submission" date="2018-03" db="EMBL/GenBank/DDBJ databases">
        <authorList>
            <person name="Fogelqvist J."/>
        </authorList>
    </citation>
    <scope>NUCLEOTIDE SEQUENCE [LARGE SCALE GENOMIC DNA]</scope>
</reference>
<dbReference type="PROSITE" id="PS50297">
    <property type="entry name" value="ANK_REP_REGION"/>
    <property type="match status" value="2"/>
</dbReference>
<dbReference type="PROSITE" id="PS50088">
    <property type="entry name" value="ANK_REPEAT"/>
    <property type="match status" value="2"/>
</dbReference>
<evidence type="ECO:0000313" key="5">
    <source>
        <dbReference type="Proteomes" id="UP000290189"/>
    </source>
</evidence>
<dbReference type="Pfam" id="PF12796">
    <property type="entry name" value="Ank_2"/>
    <property type="match status" value="1"/>
</dbReference>
<organism evidence="4 5">
    <name type="scientific">Plasmodiophora brassicae</name>
    <name type="common">Clubroot disease agent</name>
    <dbReference type="NCBI Taxonomy" id="37360"/>
    <lineage>
        <taxon>Eukaryota</taxon>
        <taxon>Sar</taxon>
        <taxon>Rhizaria</taxon>
        <taxon>Endomyxa</taxon>
        <taxon>Phytomyxea</taxon>
        <taxon>Plasmodiophorida</taxon>
        <taxon>Plasmodiophoridae</taxon>
        <taxon>Plasmodiophora</taxon>
    </lineage>
</organism>
<name>A0A3P3YHK3_PLABS</name>
<feature type="repeat" description="ANK" evidence="1">
    <location>
        <begin position="161"/>
        <end position="182"/>
    </location>
</feature>
<protein>
    <submittedName>
        <fullName evidence="4">Uncharacterized protein</fullName>
    </submittedName>
</protein>
<dbReference type="Pfam" id="PF13857">
    <property type="entry name" value="Ank_5"/>
    <property type="match status" value="1"/>
</dbReference>
<feature type="repeat" description="ANK" evidence="1">
    <location>
        <begin position="197"/>
        <end position="229"/>
    </location>
</feature>
<feature type="compositionally biased region" description="Basic residues" evidence="2">
    <location>
        <begin position="285"/>
        <end position="295"/>
    </location>
</feature>
<dbReference type="Proteomes" id="UP000290189">
    <property type="component" value="Unassembled WGS sequence"/>
</dbReference>
<sequence length="419" mass="44941">MVAVTAVVFVAAWASAASASVKDIRDLTLAVELRDGDAVQAILSERVGCFPVSVLRSAVHHAVEKGDGDLIGILCRHIGSMDDLDVGQGGQPTIHLVIQKHDLRLLQRFLALLPRIDLHDGNGITAMHVVAAEPNVHKFASILLRNGFSDVNRMAFFDGVHGVTALHIASQRGRGQVVDILLGEARHLVDVNLVDELGRSALHLAIQAGQVPIAKALVSAGVDCFVSDKFGTTAYGLAGGRMPSILRLMKVVTKMRTKVRDASPGNQICSTDGHDSPRPSSSNTSKRRRKKKQRGRKADRVAEGAGSGSRPAAHRSRSVASVGTTIDHAWPCRNGTAADQGVVVNDDIISAGIGERLLGLDRWEAFALNADGIGDSARRTMLSAIRDLRRRYRELVGMPELDLAESRYEARGDIPVIAC</sequence>
<evidence type="ECO:0000256" key="3">
    <source>
        <dbReference type="SAM" id="SignalP"/>
    </source>
</evidence>
<keyword evidence="3" id="KW-0732">Signal</keyword>
<proteinExistence type="predicted"/>
<dbReference type="EMBL" id="OVEO01000012">
    <property type="protein sequence ID" value="SPQ99667.1"/>
    <property type="molecule type" value="Genomic_DNA"/>
</dbReference>